<evidence type="ECO:0000313" key="1">
    <source>
        <dbReference type="EMBL" id="KAJ2981306.1"/>
    </source>
</evidence>
<organism evidence="1 2">
    <name type="scientific">Zarea fungicola</name>
    <dbReference type="NCBI Taxonomy" id="93591"/>
    <lineage>
        <taxon>Eukaryota</taxon>
        <taxon>Fungi</taxon>
        <taxon>Dikarya</taxon>
        <taxon>Ascomycota</taxon>
        <taxon>Pezizomycotina</taxon>
        <taxon>Sordariomycetes</taxon>
        <taxon>Hypocreomycetidae</taxon>
        <taxon>Hypocreales</taxon>
        <taxon>Cordycipitaceae</taxon>
        <taxon>Zarea</taxon>
    </lineage>
</organism>
<proteinExistence type="predicted"/>
<evidence type="ECO:0000313" key="2">
    <source>
        <dbReference type="Proteomes" id="UP001143910"/>
    </source>
</evidence>
<dbReference type="EMBL" id="JANJQO010000138">
    <property type="protein sequence ID" value="KAJ2981306.1"/>
    <property type="molecule type" value="Genomic_DNA"/>
</dbReference>
<name>A0ACC1NRT0_9HYPO</name>
<keyword evidence="2" id="KW-1185">Reference proteome</keyword>
<gene>
    <name evidence="1" type="ORF">NQ176_g2101</name>
</gene>
<reference evidence="1" key="1">
    <citation type="submission" date="2022-08" db="EMBL/GenBank/DDBJ databases">
        <title>Genome Sequence of Lecanicillium fungicola.</title>
        <authorList>
            <person name="Buettner E."/>
        </authorList>
    </citation>
    <scope>NUCLEOTIDE SEQUENCE</scope>
    <source>
        <strain evidence="1">Babe33</strain>
    </source>
</reference>
<protein>
    <submittedName>
        <fullName evidence="1">Uncharacterized protein</fullName>
    </submittedName>
</protein>
<accession>A0ACC1NRT0</accession>
<comment type="caution">
    <text evidence="1">The sequence shown here is derived from an EMBL/GenBank/DDBJ whole genome shotgun (WGS) entry which is preliminary data.</text>
</comment>
<dbReference type="Proteomes" id="UP001143910">
    <property type="component" value="Unassembled WGS sequence"/>
</dbReference>
<sequence length="436" mass="46915">MLLESQSVHAALDAAVQRYEARNPRSKALHEEALKTFPGGNTRTVLHTSPFPLCMKSGKDYQVFSEDGDTYTDLTGEFSAGLYGHSNPVILEALQNVMQNVGINISATTAQEQLFAQSMCTRFELERIRLTNSGTEANMHALAAAKLFTGKSKVVAFSGAYHGGVYGFKDGKVAANNIDKADWIVARYNDLDSAVHAIKSEGVAAVILEAMQGAGGCICGTKEFLLGVQKAAKESGVVFIVDEVMTSRTSRAGLSAVHGLEPDMKTFGKYLGGGITFGAFGGRQDIMAVYDPRSDAAVAHSGTFNNNTLVTHCGYTGLTKVYPPAVAEEFTKLGDLLLARLNEATEGTSLYFTGTGTIAASHFTADGQGETKDGLVDIDALKDLFWFELLENGYWITRRGFYALILGTPESELDRFVSVVKGFTTKYASLVQPRNA</sequence>